<dbReference type="AlphaFoldDB" id="A0A2S7ILD8"/>
<feature type="domain" description="Uracil-DNA glycosylase-like" evidence="1">
    <location>
        <begin position="25"/>
        <end position="180"/>
    </location>
</feature>
<reference evidence="3" key="1">
    <citation type="submission" date="2018-02" db="EMBL/GenBank/DDBJ databases">
        <title>Genome sequencing of Solimonas sp. HR-BB.</title>
        <authorList>
            <person name="Lee Y."/>
            <person name="Jeon C.O."/>
        </authorList>
    </citation>
    <scope>NUCLEOTIDE SEQUENCE [LARGE SCALE GENOMIC DNA]</scope>
    <source>
        <strain evidence="3">HR-U</strain>
    </source>
</reference>
<dbReference type="Gene3D" id="3.40.470.10">
    <property type="entry name" value="Uracil-DNA glycosylase-like domain"/>
    <property type="match status" value="1"/>
</dbReference>
<sequence>MEELLAQVRNCTLCTSFLPLPPKPILQASSQARILIIGQAPGQKAHDSGIPWNDASGNRLRLWMNMDRDTFYDPTQVAIVPMGFCYPGKGSGGDLPPRPECAPYWHEAILRHLPHIELTLLIGQYAQRQYLPVQQPLTEAVREAERFLPAYWPLPHPSPRNQFWLRRNPWFEEEMVPLLREKVAAILHA</sequence>
<organism evidence="2 3">
    <name type="scientific">Siphonobacter curvatus</name>
    <dbReference type="NCBI Taxonomy" id="2094562"/>
    <lineage>
        <taxon>Bacteria</taxon>
        <taxon>Pseudomonadati</taxon>
        <taxon>Bacteroidota</taxon>
        <taxon>Cytophagia</taxon>
        <taxon>Cytophagales</taxon>
        <taxon>Cytophagaceae</taxon>
        <taxon>Siphonobacter</taxon>
    </lineage>
</organism>
<dbReference type="InterPro" id="IPR005122">
    <property type="entry name" value="Uracil-DNA_glycosylase-like"/>
</dbReference>
<dbReference type="SUPFAM" id="SSF52141">
    <property type="entry name" value="Uracil-DNA glycosylase-like"/>
    <property type="match status" value="1"/>
</dbReference>
<dbReference type="SMART" id="SM00987">
    <property type="entry name" value="UreE_C"/>
    <property type="match status" value="1"/>
</dbReference>
<name>A0A2S7ILD8_9BACT</name>
<dbReference type="PANTHER" id="PTHR42160:SF1">
    <property type="entry name" value="URACIL-DNA GLYCOSYLASE SUPERFAMILY PROTEIN"/>
    <property type="match status" value="1"/>
</dbReference>
<dbReference type="RefSeq" id="WP_104709770.1">
    <property type="nucleotide sequence ID" value="NZ_PTRA01000001.1"/>
</dbReference>
<keyword evidence="3" id="KW-1185">Reference proteome</keyword>
<evidence type="ECO:0000313" key="2">
    <source>
        <dbReference type="EMBL" id="PQA58561.1"/>
    </source>
</evidence>
<protein>
    <submittedName>
        <fullName evidence="2">IclR family transcriptional regulator</fullName>
    </submittedName>
</protein>
<dbReference type="PANTHER" id="PTHR42160">
    <property type="entry name" value="URACIL-DNA GLYCOSYLASE SUPERFAMILY PROTEIN"/>
    <property type="match status" value="1"/>
</dbReference>
<evidence type="ECO:0000313" key="3">
    <source>
        <dbReference type="Proteomes" id="UP000239590"/>
    </source>
</evidence>
<dbReference type="InterPro" id="IPR047124">
    <property type="entry name" value="HI_0220.2"/>
</dbReference>
<dbReference type="Pfam" id="PF03167">
    <property type="entry name" value="UDG"/>
    <property type="match status" value="1"/>
</dbReference>
<proteinExistence type="predicted"/>
<gene>
    <name evidence="2" type="ORF">C5O19_02505</name>
</gene>
<dbReference type="EMBL" id="PTRA01000001">
    <property type="protein sequence ID" value="PQA58561.1"/>
    <property type="molecule type" value="Genomic_DNA"/>
</dbReference>
<accession>A0A2S7ILD8</accession>
<dbReference type="OrthoDB" id="9789139at2"/>
<dbReference type="CDD" id="cd10033">
    <property type="entry name" value="UDG_like"/>
    <property type="match status" value="1"/>
</dbReference>
<dbReference type="InterPro" id="IPR036895">
    <property type="entry name" value="Uracil-DNA_glycosylase-like_sf"/>
</dbReference>
<evidence type="ECO:0000259" key="1">
    <source>
        <dbReference type="SMART" id="SM00986"/>
    </source>
</evidence>
<dbReference type="Proteomes" id="UP000239590">
    <property type="component" value="Unassembled WGS sequence"/>
</dbReference>
<comment type="caution">
    <text evidence="2">The sequence shown here is derived from an EMBL/GenBank/DDBJ whole genome shotgun (WGS) entry which is preliminary data.</text>
</comment>
<dbReference type="SMART" id="SM00986">
    <property type="entry name" value="UDG"/>
    <property type="match status" value="1"/>
</dbReference>